<comment type="caution">
    <text evidence="2">The sequence shown here is derived from an EMBL/GenBank/DDBJ whole genome shotgun (WGS) entry which is preliminary data.</text>
</comment>
<sequence>NLLKFLIDRHAININIKDRNGDIPLVYAIKHSRLQIVNYLIEHGADLYNVNHYGETI</sequence>
<dbReference type="InterPro" id="IPR002110">
    <property type="entry name" value="Ankyrin_rpt"/>
</dbReference>
<keyword evidence="1" id="KW-0040">ANK repeat</keyword>
<feature type="non-terminal residue" evidence="2">
    <location>
        <position position="57"/>
    </location>
</feature>
<dbReference type="Proteomes" id="UP000193944">
    <property type="component" value="Unassembled WGS sequence"/>
</dbReference>
<dbReference type="Gene3D" id="1.25.40.20">
    <property type="entry name" value="Ankyrin repeat-containing domain"/>
    <property type="match status" value="1"/>
</dbReference>
<reference evidence="2 3" key="2">
    <citation type="submission" date="2016-08" db="EMBL/GenBank/DDBJ databases">
        <title>Pervasive Adenine N6-methylation of Active Genes in Fungi.</title>
        <authorList>
            <consortium name="DOE Joint Genome Institute"/>
            <person name="Mondo S.J."/>
            <person name="Dannebaum R.O."/>
            <person name="Kuo R.C."/>
            <person name="Labutti K."/>
            <person name="Haridas S."/>
            <person name="Kuo A."/>
            <person name="Salamov A."/>
            <person name="Ahrendt S.R."/>
            <person name="Lipzen A."/>
            <person name="Sullivan W."/>
            <person name="Andreopoulos W.B."/>
            <person name="Clum A."/>
            <person name="Lindquist E."/>
            <person name="Daum C."/>
            <person name="Ramamoorthy G.K."/>
            <person name="Gryganskyi A."/>
            <person name="Culley D."/>
            <person name="Magnuson J.K."/>
            <person name="James T.Y."/>
            <person name="O'Malley M.A."/>
            <person name="Stajich J.E."/>
            <person name="Spatafora J.W."/>
            <person name="Visel A."/>
            <person name="Grigoriev I.V."/>
        </authorList>
    </citation>
    <scope>NUCLEOTIDE SEQUENCE [LARGE SCALE GENOMIC DNA]</scope>
    <source>
        <strain evidence="2 3">S4</strain>
    </source>
</reference>
<keyword evidence="3" id="KW-1185">Reference proteome</keyword>
<dbReference type="InterPro" id="IPR036770">
    <property type="entry name" value="Ankyrin_rpt-contain_sf"/>
</dbReference>
<feature type="non-terminal residue" evidence="2">
    <location>
        <position position="1"/>
    </location>
</feature>
<proteinExistence type="predicted"/>
<dbReference type="SMART" id="SM00248">
    <property type="entry name" value="ANK"/>
    <property type="match status" value="1"/>
</dbReference>
<evidence type="ECO:0000256" key="1">
    <source>
        <dbReference type="PROSITE-ProRule" id="PRU00023"/>
    </source>
</evidence>
<dbReference type="Pfam" id="PF12796">
    <property type="entry name" value="Ank_2"/>
    <property type="match status" value="1"/>
</dbReference>
<evidence type="ECO:0000313" key="2">
    <source>
        <dbReference type="EMBL" id="ORX80822.1"/>
    </source>
</evidence>
<dbReference type="EMBL" id="MCFG01000134">
    <property type="protein sequence ID" value="ORX80822.1"/>
    <property type="molecule type" value="Genomic_DNA"/>
</dbReference>
<reference evidence="2 3" key="1">
    <citation type="submission" date="2016-08" db="EMBL/GenBank/DDBJ databases">
        <title>A Parts List for Fungal Cellulosomes Revealed by Comparative Genomics.</title>
        <authorList>
            <consortium name="DOE Joint Genome Institute"/>
            <person name="Haitjema C.H."/>
            <person name="Gilmore S.P."/>
            <person name="Henske J.K."/>
            <person name="Solomon K.V."/>
            <person name="De Groot R."/>
            <person name="Kuo A."/>
            <person name="Mondo S.J."/>
            <person name="Salamov A.A."/>
            <person name="Labutti K."/>
            <person name="Zhao Z."/>
            <person name="Chiniquy J."/>
            <person name="Barry K."/>
            <person name="Brewer H.M."/>
            <person name="Purvine S.O."/>
            <person name="Wright A.T."/>
            <person name="Boxma B."/>
            <person name="Van Alen T."/>
            <person name="Hackstein J.H."/>
            <person name="Baker S.E."/>
            <person name="Grigoriev I.V."/>
            <person name="O'Malley M.A."/>
        </authorList>
    </citation>
    <scope>NUCLEOTIDE SEQUENCE [LARGE SCALE GENOMIC DNA]</scope>
    <source>
        <strain evidence="2 3">S4</strain>
    </source>
</reference>
<feature type="repeat" description="ANK" evidence="1">
    <location>
        <begin position="20"/>
        <end position="52"/>
    </location>
</feature>
<accession>A0A1Y1X545</accession>
<dbReference type="PROSITE" id="PS50297">
    <property type="entry name" value="ANK_REP_REGION"/>
    <property type="match status" value="1"/>
</dbReference>
<organism evidence="2 3">
    <name type="scientific">Anaeromyces robustus</name>
    <dbReference type="NCBI Taxonomy" id="1754192"/>
    <lineage>
        <taxon>Eukaryota</taxon>
        <taxon>Fungi</taxon>
        <taxon>Fungi incertae sedis</taxon>
        <taxon>Chytridiomycota</taxon>
        <taxon>Chytridiomycota incertae sedis</taxon>
        <taxon>Neocallimastigomycetes</taxon>
        <taxon>Neocallimastigales</taxon>
        <taxon>Neocallimastigaceae</taxon>
        <taxon>Anaeromyces</taxon>
    </lineage>
</organism>
<dbReference type="OrthoDB" id="194358at2759"/>
<evidence type="ECO:0000313" key="3">
    <source>
        <dbReference type="Proteomes" id="UP000193944"/>
    </source>
</evidence>
<dbReference type="PROSITE" id="PS50088">
    <property type="entry name" value="ANK_REPEAT"/>
    <property type="match status" value="1"/>
</dbReference>
<gene>
    <name evidence="2" type="ORF">BCR32DRAFT_183992</name>
</gene>
<dbReference type="AlphaFoldDB" id="A0A1Y1X545"/>
<dbReference type="SUPFAM" id="SSF48403">
    <property type="entry name" value="Ankyrin repeat"/>
    <property type="match status" value="1"/>
</dbReference>
<name>A0A1Y1X545_9FUNG</name>
<protein>
    <submittedName>
        <fullName evidence="2">Uncharacterized protein</fullName>
    </submittedName>
</protein>